<protein>
    <submittedName>
        <fullName evidence="2">Uncharacterized protein</fullName>
    </submittedName>
</protein>
<sequence length="93" mass="10453">MNLKFFILLSIFAVTISIIYGESLDSDSFENSDLHIRNKRQFGGWGWGRRMGRWGGMGMGRYGGMGMGRMGGMGMYPGMYPGMGMMNPMMMWG</sequence>
<evidence type="ECO:0000256" key="1">
    <source>
        <dbReference type="SAM" id="SignalP"/>
    </source>
</evidence>
<evidence type="ECO:0000313" key="2">
    <source>
        <dbReference type="WBParaSite" id="SSTP_0000610400.1"/>
    </source>
</evidence>
<accession>A0A0K0E9C1</accession>
<feature type="signal peptide" evidence="1">
    <location>
        <begin position="1"/>
        <end position="21"/>
    </location>
</feature>
<dbReference type="WBParaSite" id="SSTP_0000610400.1">
    <property type="protein sequence ID" value="SSTP_0000610400.1"/>
    <property type="gene ID" value="SSTP_0000610400"/>
</dbReference>
<dbReference type="AlphaFoldDB" id="A0A0K0E9C1"/>
<feature type="chain" id="PRO_5005327679" evidence="1">
    <location>
        <begin position="22"/>
        <end position="93"/>
    </location>
</feature>
<organism evidence="2">
    <name type="scientific">Strongyloides stercoralis</name>
    <name type="common">Threadworm</name>
    <dbReference type="NCBI Taxonomy" id="6248"/>
    <lineage>
        <taxon>Eukaryota</taxon>
        <taxon>Metazoa</taxon>
        <taxon>Ecdysozoa</taxon>
        <taxon>Nematoda</taxon>
        <taxon>Chromadorea</taxon>
        <taxon>Rhabditida</taxon>
        <taxon>Tylenchina</taxon>
        <taxon>Panagrolaimomorpha</taxon>
        <taxon>Strongyloidoidea</taxon>
        <taxon>Strongyloididae</taxon>
        <taxon>Strongyloides</taxon>
    </lineage>
</organism>
<reference evidence="2" key="1">
    <citation type="submission" date="2015-08" db="UniProtKB">
        <authorList>
            <consortium name="WormBaseParasite"/>
        </authorList>
    </citation>
    <scope>IDENTIFICATION</scope>
</reference>
<keyword evidence="1" id="KW-0732">Signal</keyword>
<name>A0A0K0E9C1_STRER</name>
<proteinExistence type="predicted"/>